<sequence>MSADPHDHVEADMHAVIKAELEAARGQERLHGAIDRADELFAAGSTPEFVIKKLREQAATLAGPGTHPLIRAGSIALSDVAAVIETAYQAINVGRVIAIAADHLSGPYVEAITSLPSETSRVDTEFSIEWARNNPDLFAAKYNKFFQSFRDGWEISSHARPGFLTLIAKRSA</sequence>
<dbReference type="AlphaFoldDB" id="A0AAX2RKJ7"/>
<organism evidence="1 2">
    <name type="scientific">Burkholderia cepacia</name>
    <name type="common">Pseudomonas cepacia</name>
    <dbReference type="NCBI Taxonomy" id="292"/>
    <lineage>
        <taxon>Bacteria</taxon>
        <taxon>Pseudomonadati</taxon>
        <taxon>Pseudomonadota</taxon>
        <taxon>Betaproteobacteria</taxon>
        <taxon>Burkholderiales</taxon>
        <taxon>Burkholderiaceae</taxon>
        <taxon>Burkholderia</taxon>
        <taxon>Burkholderia cepacia complex</taxon>
    </lineage>
</organism>
<protein>
    <submittedName>
        <fullName evidence="1">Uncharacterized protein</fullName>
    </submittedName>
</protein>
<evidence type="ECO:0000313" key="1">
    <source>
        <dbReference type="EMBL" id="TEU41629.1"/>
    </source>
</evidence>
<dbReference type="EMBL" id="SNSQ01000035">
    <property type="protein sequence ID" value="TEU41629.1"/>
    <property type="molecule type" value="Genomic_DNA"/>
</dbReference>
<reference evidence="1 2" key="1">
    <citation type="submission" date="2019-03" db="EMBL/GenBank/DDBJ databases">
        <title>Burkholderia cepacia outbreak.</title>
        <authorList>
            <person name="Farzana R."/>
            <person name="Walsh T.R."/>
        </authorList>
    </citation>
    <scope>NUCLEOTIDE SEQUENCE [LARGE SCALE GENOMIC DNA]</scope>
    <source>
        <strain evidence="2">d13</strain>
    </source>
</reference>
<comment type="caution">
    <text evidence="1">The sequence shown here is derived from an EMBL/GenBank/DDBJ whole genome shotgun (WGS) entry which is preliminary data.</text>
</comment>
<proteinExistence type="predicted"/>
<name>A0AAX2RKJ7_BURCE</name>
<accession>A0AAX2RKJ7</accession>
<gene>
    <name evidence="1" type="ORF">E3D37_26815</name>
</gene>
<dbReference type="RefSeq" id="WP_134256845.1">
    <property type="nucleotide sequence ID" value="NZ_SNSG01000032.1"/>
</dbReference>
<dbReference type="Proteomes" id="UP000298234">
    <property type="component" value="Unassembled WGS sequence"/>
</dbReference>
<evidence type="ECO:0000313" key="2">
    <source>
        <dbReference type="Proteomes" id="UP000298234"/>
    </source>
</evidence>